<protein>
    <submittedName>
        <fullName evidence="4">Cytochrome c oxidase biogenesis protein Cmc1-like</fullName>
    </submittedName>
</protein>
<dbReference type="InterPro" id="IPR013892">
    <property type="entry name" value="Cyt_c_biogenesis_Cmc1-like"/>
</dbReference>
<evidence type="ECO:0000256" key="3">
    <source>
        <dbReference type="SAM" id="Phobius"/>
    </source>
</evidence>
<dbReference type="EMBL" id="BKCP01006404">
    <property type="protein sequence ID" value="GER42621.1"/>
    <property type="molecule type" value="Genomic_DNA"/>
</dbReference>
<name>A0A5A7QFE7_STRAF</name>
<dbReference type="PANTHER" id="PTHR22977:SF5">
    <property type="entry name" value="COX ASSEMBLY MITOCHONDRIAL PROTEIN HOMOLOG"/>
    <property type="match status" value="1"/>
</dbReference>
<keyword evidence="2" id="KW-1015">Disulfide bond</keyword>
<keyword evidence="3" id="KW-0812">Transmembrane</keyword>
<evidence type="ECO:0000313" key="4">
    <source>
        <dbReference type="EMBL" id="GER42621.1"/>
    </source>
</evidence>
<comment type="caution">
    <text evidence="4">The sequence shown here is derived from an EMBL/GenBank/DDBJ whole genome shotgun (WGS) entry which is preliminary data.</text>
</comment>
<dbReference type="GO" id="GO:0005739">
    <property type="term" value="C:mitochondrion"/>
    <property type="evidence" value="ECO:0007669"/>
    <property type="project" value="TreeGrafter"/>
</dbReference>
<feature type="transmembrane region" description="Helical" evidence="3">
    <location>
        <begin position="216"/>
        <end position="234"/>
    </location>
</feature>
<reference evidence="5" key="1">
    <citation type="journal article" date="2019" name="Curr. Biol.">
        <title>Genome Sequence of Striga asiatica Provides Insight into the Evolution of Plant Parasitism.</title>
        <authorList>
            <person name="Yoshida S."/>
            <person name="Kim S."/>
            <person name="Wafula E.K."/>
            <person name="Tanskanen J."/>
            <person name="Kim Y.M."/>
            <person name="Honaas L."/>
            <person name="Yang Z."/>
            <person name="Spallek T."/>
            <person name="Conn C.E."/>
            <person name="Ichihashi Y."/>
            <person name="Cheong K."/>
            <person name="Cui S."/>
            <person name="Der J.P."/>
            <person name="Gundlach H."/>
            <person name="Jiao Y."/>
            <person name="Hori C."/>
            <person name="Ishida J.K."/>
            <person name="Kasahara H."/>
            <person name="Kiba T."/>
            <person name="Kim M.S."/>
            <person name="Koo N."/>
            <person name="Laohavisit A."/>
            <person name="Lee Y.H."/>
            <person name="Lumba S."/>
            <person name="McCourt P."/>
            <person name="Mortimer J.C."/>
            <person name="Mutuku J.M."/>
            <person name="Nomura T."/>
            <person name="Sasaki-Sekimoto Y."/>
            <person name="Seto Y."/>
            <person name="Wang Y."/>
            <person name="Wakatake T."/>
            <person name="Sakakibara H."/>
            <person name="Demura T."/>
            <person name="Yamaguchi S."/>
            <person name="Yoneyama K."/>
            <person name="Manabe R.I."/>
            <person name="Nelson D.C."/>
            <person name="Schulman A.H."/>
            <person name="Timko M.P."/>
            <person name="dePamphilis C.W."/>
            <person name="Choi D."/>
            <person name="Shirasu K."/>
        </authorList>
    </citation>
    <scope>NUCLEOTIDE SEQUENCE [LARGE SCALE GENOMIC DNA]</scope>
    <source>
        <strain evidence="5">cv. UVA1</strain>
    </source>
</reference>
<keyword evidence="3" id="KW-0472">Membrane</keyword>
<organism evidence="4 5">
    <name type="scientific">Striga asiatica</name>
    <name type="common">Asiatic witchweed</name>
    <name type="synonym">Buchnera asiatica</name>
    <dbReference type="NCBI Taxonomy" id="4170"/>
    <lineage>
        <taxon>Eukaryota</taxon>
        <taxon>Viridiplantae</taxon>
        <taxon>Streptophyta</taxon>
        <taxon>Embryophyta</taxon>
        <taxon>Tracheophyta</taxon>
        <taxon>Spermatophyta</taxon>
        <taxon>Magnoliopsida</taxon>
        <taxon>eudicotyledons</taxon>
        <taxon>Gunneridae</taxon>
        <taxon>Pentapetalae</taxon>
        <taxon>asterids</taxon>
        <taxon>lamiids</taxon>
        <taxon>Lamiales</taxon>
        <taxon>Orobanchaceae</taxon>
        <taxon>Buchnereae</taxon>
        <taxon>Striga</taxon>
    </lineage>
</organism>
<keyword evidence="5" id="KW-1185">Reference proteome</keyword>
<evidence type="ECO:0000313" key="5">
    <source>
        <dbReference type="Proteomes" id="UP000325081"/>
    </source>
</evidence>
<gene>
    <name evidence="4" type="ORF">STAS_19421</name>
</gene>
<keyword evidence="3" id="KW-1133">Transmembrane helix</keyword>
<sequence length="258" mass="28052">MKQKALKECDQFTSKYAACAVGRTISVVWQCRKQARELNQCLHQYFVSFGITFGLFSNLWKSGIVGECAPPFTHDSALSLPFPSKSDLPRVSRSPFCVRQLGGTLDWLSDLSRRRSTRVCSAGVLATVGGEFFTGLCDGCLLLLPICLGLFLVVVDGYLIYSGGSWLFLSVWVGRLGLELTLPHFPTMSRLLSVCPASGCAEVSVISGWLCTRLVVFVGLGMSVVSVIGVRVCYWECFGAWVSVFARPLAVVSGAPVL</sequence>
<dbReference type="AlphaFoldDB" id="A0A5A7QFE7"/>
<evidence type="ECO:0000256" key="2">
    <source>
        <dbReference type="ARBA" id="ARBA00023157"/>
    </source>
</evidence>
<comment type="similarity">
    <text evidence="1">Belongs to the CMC family.</text>
</comment>
<feature type="transmembrane region" description="Helical" evidence="3">
    <location>
        <begin position="122"/>
        <end position="152"/>
    </location>
</feature>
<dbReference type="Proteomes" id="UP000325081">
    <property type="component" value="Unassembled WGS sequence"/>
</dbReference>
<dbReference type="PANTHER" id="PTHR22977">
    <property type="entry name" value="COX ASSEMBLY MITOCHONDRIAL PROTEIN"/>
    <property type="match status" value="1"/>
</dbReference>
<dbReference type="OrthoDB" id="6224010at2759"/>
<dbReference type="Pfam" id="PF08583">
    <property type="entry name" value="Cmc1"/>
    <property type="match status" value="1"/>
</dbReference>
<evidence type="ECO:0000256" key="1">
    <source>
        <dbReference type="ARBA" id="ARBA00007347"/>
    </source>
</evidence>
<accession>A0A5A7QFE7</accession>
<proteinExistence type="inferred from homology"/>